<evidence type="ECO:0000256" key="2">
    <source>
        <dbReference type="ARBA" id="ARBA00022771"/>
    </source>
</evidence>
<dbReference type="InterPro" id="IPR001841">
    <property type="entry name" value="Znf_RING"/>
</dbReference>
<keyword evidence="8" id="KW-1185">Reference proteome</keyword>
<protein>
    <recommendedName>
        <fullName evidence="6">RING-type domain-containing protein</fullName>
    </recommendedName>
</protein>
<gene>
    <name evidence="7" type="ORF">CEUSTIGMA_g6352.t1</name>
</gene>
<dbReference type="OrthoDB" id="513758at2759"/>
<proteinExistence type="predicted"/>
<evidence type="ECO:0000313" key="7">
    <source>
        <dbReference type="EMBL" id="GAX78913.1"/>
    </source>
</evidence>
<comment type="caution">
    <text evidence="7">The sequence shown here is derived from an EMBL/GenBank/DDBJ whole genome shotgun (WGS) entry which is preliminary data.</text>
</comment>
<evidence type="ECO:0000259" key="6">
    <source>
        <dbReference type="PROSITE" id="PS50089"/>
    </source>
</evidence>
<dbReference type="GO" id="GO:0008270">
    <property type="term" value="F:zinc ion binding"/>
    <property type="evidence" value="ECO:0007669"/>
    <property type="project" value="UniProtKB-KW"/>
</dbReference>
<name>A0A250X750_9CHLO</name>
<keyword evidence="3" id="KW-0862">Zinc</keyword>
<sequence length="182" mass="19224">MPGQVPSNQEEPDAQQNPRSSLSINNPRLVLSGLSASAGYIHSRTLRHHAYPNKVGQAMQDSLKDQPGVPASSAAADLSLVWASSTDTSMSAAAPPSSVIAASISKTSGGVGDWVPEEQQQQQEVEEVSSCGVCLDDKGEIVATKPCGHKMCVDCAMELLKLHAYDPSPCPFCRSIIRGFMG</sequence>
<dbReference type="SMART" id="SM00184">
    <property type="entry name" value="RING"/>
    <property type="match status" value="1"/>
</dbReference>
<dbReference type="SUPFAM" id="SSF57850">
    <property type="entry name" value="RING/U-box"/>
    <property type="match status" value="1"/>
</dbReference>
<dbReference type="InterPro" id="IPR017907">
    <property type="entry name" value="Znf_RING_CS"/>
</dbReference>
<evidence type="ECO:0000313" key="8">
    <source>
        <dbReference type="Proteomes" id="UP000232323"/>
    </source>
</evidence>
<dbReference type="Pfam" id="PF13920">
    <property type="entry name" value="zf-C3HC4_3"/>
    <property type="match status" value="1"/>
</dbReference>
<dbReference type="CDD" id="cd16449">
    <property type="entry name" value="RING-HC"/>
    <property type="match status" value="1"/>
</dbReference>
<dbReference type="InterPro" id="IPR013083">
    <property type="entry name" value="Znf_RING/FYVE/PHD"/>
</dbReference>
<dbReference type="PROSITE" id="PS00518">
    <property type="entry name" value="ZF_RING_1"/>
    <property type="match status" value="1"/>
</dbReference>
<dbReference type="Gene3D" id="3.30.40.10">
    <property type="entry name" value="Zinc/RING finger domain, C3HC4 (zinc finger)"/>
    <property type="match status" value="1"/>
</dbReference>
<feature type="region of interest" description="Disordered" evidence="5">
    <location>
        <begin position="1"/>
        <end position="25"/>
    </location>
</feature>
<keyword evidence="2 4" id="KW-0863">Zinc-finger</keyword>
<dbReference type="PROSITE" id="PS50089">
    <property type="entry name" value="ZF_RING_2"/>
    <property type="match status" value="1"/>
</dbReference>
<dbReference type="AlphaFoldDB" id="A0A250X750"/>
<evidence type="ECO:0000256" key="5">
    <source>
        <dbReference type="SAM" id="MobiDB-lite"/>
    </source>
</evidence>
<dbReference type="Proteomes" id="UP000232323">
    <property type="component" value="Unassembled WGS sequence"/>
</dbReference>
<feature type="domain" description="RING-type" evidence="6">
    <location>
        <begin position="131"/>
        <end position="174"/>
    </location>
</feature>
<evidence type="ECO:0000256" key="4">
    <source>
        <dbReference type="PROSITE-ProRule" id="PRU00175"/>
    </source>
</evidence>
<reference evidence="7 8" key="1">
    <citation type="submission" date="2017-08" db="EMBL/GenBank/DDBJ databases">
        <title>Acidophilic green algal genome provides insights into adaptation to an acidic environment.</title>
        <authorList>
            <person name="Hirooka S."/>
            <person name="Hirose Y."/>
            <person name="Kanesaki Y."/>
            <person name="Higuchi S."/>
            <person name="Fujiwara T."/>
            <person name="Onuma R."/>
            <person name="Era A."/>
            <person name="Ohbayashi R."/>
            <person name="Uzuka A."/>
            <person name="Nozaki H."/>
            <person name="Yoshikawa H."/>
            <person name="Miyagishima S.Y."/>
        </authorList>
    </citation>
    <scope>NUCLEOTIDE SEQUENCE [LARGE SCALE GENOMIC DNA]</scope>
    <source>
        <strain evidence="7 8">NIES-2499</strain>
    </source>
</reference>
<accession>A0A250X750</accession>
<keyword evidence="1" id="KW-0479">Metal-binding</keyword>
<dbReference type="EMBL" id="BEGY01000037">
    <property type="protein sequence ID" value="GAX78913.1"/>
    <property type="molecule type" value="Genomic_DNA"/>
</dbReference>
<evidence type="ECO:0000256" key="3">
    <source>
        <dbReference type="ARBA" id="ARBA00022833"/>
    </source>
</evidence>
<evidence type="ECO:0000256" key="1">
    <source>
        <dbReference type="ARBA" id="ARBA00022723"/>
    </source>
</evidence>
<organism evidence="7 8">
    <name type="scientific">Chlamydomonas eustigma</name>
    <dbReference type="NCBI Taxonomy" id="1157962"/>
    <lineage>
        <taxon>Eukaryota</taxon>
        <taxon>Viridiplantae</taxon>
        <taxon>Chlorophyta</taxon>
        <taxon>core chlorophytes</taxon>
        <taxon>Chlorophyceae</taxon>
        <taxon>CS clade</taxon>
        <taxon>Chlamydomonadales</taxon>
        <taxon>Chlamydomonadaceae</taxon>
        <taxon>Chlamydomonas</taxon>
    </lineage>
</organism>